<dbReference type="Pfam" id="PF00005">
    <property type="entry name" value="ABC_tran"/>
    <property type="match status" value="1"/>
</dbReference>
<gene>
    <name evidence="9" type="ORF">IscW_ISCW004598</name>
</gene>
<keyword evidence="5" id="KW-1133">Transmembrane helix</keyword>
<dbReference type="SUPFAM" id="SSF52540">
    <property type="entry name" value="P-loop containing nucleoside triphosphate hydrolases"/>
    <property type="match status" value="1"/>
</dbReference>
<dbReference type="VEuPathDB" id="VectorBase:ISCP_033692"/>
<evidence type="ECO:0000313" key="9">
    <source>
        <dbReference type="EMBL" id="EEC06325.1"/>
    </source>
</evidence>
<evidence type="ECO:0000256" key="7">
    <source>
        <dbReference type="SAM" id="MobiDB-lite"/>
    </source>
</evidence>
<dbReference type="InterPro" id="IPR027417">
    <property type="entry name" value="P-loop_NTPase"/>
</dbReference>
<dbReference type="VEuPathDB" id="VectorBase:ISCW004598"/>
<feature type="domain" description="ABC transporter" evidence="8">
    <location>
        <begin position="84"/>
        <end position="115"/>
    </location>
</feature>
<reference evidence="10" key="2">
    <citation type="submission" date="2020-05" db="UniProtKB">
        <authorList>
            <consortium name="EnsemblMetazoa"/>
        </authorList>
    </citation>
    <scope>IDENTIFICATION</scope>
    <source>
        <strain evidence="10">wikel</strain>
    </source>
</reference>
<keyword evidence="3" id="KW-0813">Transport</keyword>
<reference evidence="9 11" key="1">
    <citation type="submission" date="2008-03" db="EMBL/GenBank/DDBJ databases">
        <title>Annotation of Ixodes scapularis.</title>
        <authorList>
            <consortium name="Ixodes scapularis Genome Project Consortium"/>
            <person name="Caler E."/>
            <person name="Hannick L.I."/>
            <person name="Bidwell S."/>
            <person name="Joardar V."/>
            <person name="Thiagarajan M."/>
            <person name="Amedeo P."/>
            <person name="Galinsky K.J."/>
            <person name="Schobel S."/>
            <person name="Inman J."/>
            <person name="Hostetler J."/>
            <person name="Miller J."/>
            <person name="Hammond M."/>
            <person name="Megy K."/>
            <person name="Lawson D."/>
            <person name="Kodira C."/>
            <person name="Sutton G."/>
            <person name="Meyer J."/>
            <person name="Hill C.A."/>
            <person name="Birren B."/>
            <person name="Nene V."/>
            <person name="Collins F."/>
            <person name="Alarcon-Chaidez F."/>
            <person name="Wikel S."/>
            <person name="Strausberg R."/>
        </authorList>
    </citation>
    <scope>NUCLEOTIDE SEQUENCE [LARGE SCALE GENOMIC DNA]</scope>
    <source>
        <strain evidence="11">Wikel</strain>
        <strain evidence="9">Wikel colony</strain>
    </source>
</reference>
<keyword evidence="6" id="KW-0472">Membrane</keyword>
<keyword evidence="11" id="KW-1185">Reference proteome</keyword>
<evidence type="ECO:0000313" key="10">
    <source>
        <dbReference type="EnsemblMetazoa" id="ISCW004598-PA"/>
    </source>
</evidence>
<dbReference type="InterPro" id="IPR003439">
    <property type="entry name" value="ABC_transporter-like_ATP-bd"/>
</dbReference>
<evidence type="ECO:0000256" key="1">
    <source>
        <dbReference type="ARBA" id="ARBA00004141"/>
    </source>
</evidence>
<protein>
    <submittedName>
        <fullName evidence="9 10">ABC transporter, putative</fullName>
        <ecNumber evidence="9">3.6.3.30</ecNumber>
    </submittedName>
</protein>
<dbReference type="Gene3D" id="3.40.50.300">
    <property type="entry name" value="P-loop containing nucleotide triphosphate hydrolases"/>
    <property type="match status" value="1"/>
</dbReference>
<dbReference type="PANTHER" id="PTHR48041:SF78">
    <property type="entry name" value="ABC TRANSPORTER EXPRESSED IN TRACHEA, ISOFORM A"/>
    <property type="match status" value="1"/>
</dbReference>
<dbReference type="GO" id="GO:0005524">
    <property type="term" value="F:ATP binding"/>
    <property type="evidence" value="ECO:0007669"/>
    <property type="project" value="InterPro"/>
</dbReference>
<comment type="subcellular location">
    <subcellularLocation>
        <location evidence="1">Membrane</location>
        <topology evidence="1">Multi-pass membrane protein</topology>
    </subcellularLocation>
</comment>
<dbReference type="GO" id="GO:0016020">
    <property type="term" value="C:membrane"/>
    <property type="evidence" value="ECO:0007669"/>
    <property type="project" value="UniProtKB-SubCell"/>
</dbReference>
<dbReference type="VEuPathDB" id="VectorBase:ISCI004598"/>
<dbReference type="GO" id="GO:0016887">
    <property type="term" value="F:ATP hydrolysis activity"/>
    <property type="evidence" value="ECO:0007669"/>
    <property type="project" value="InterPro"/>
</dbReference>
<dbReference type="InParanoid" id="B7PIA3"/>
<organism>
    <name type="scientific">Ixodes scapularis</name>
    <name type="common">Black-legged tick</name>
    <name type="synonym">Deer tick</name>
    <dbReference type="NCBI Taxonomy" id="6945"/>
    <lineage>
        <taxon>Eukaryota</taxon>
        <taxon>Metazoa</taxon>
        <taxon>Ecdysozoa</taxon>
        <taxon>Arthropoda</taxon>
        <taxon>Chelicerata</taxon>
        <taxon>Arachnida</taxon>
        <taxon>Acari</taxon>
        <taxon>Parasitiformes</taxon>
        <taxon>Ixodida</taxon>
        <taxon>Ixodoidea</taxon>
        <taxon>Ixodidae</taxon>
        <taxon>Ixodinae</taxon>
        <taxon>Ixodes</taxon>
    </lineage>
</organism>
<feature type="region of interest" description="Disordered" evidence="7">
    <location>
        <begin position="35"/>
        <end position="54"/>
    </location>
</feature>
<evidence type="ECO:0000313" key="11">
    <source>
        <dbReference type="Proteomes" id="UP000001555"/>
    </source>
</evidence>
<dbReference type="AlphaFoldDB" id="B7PIA3"/>
<dbReference type="EC" id="3.6.3.30" evidence="9"/>
<dbReference type="PaxDb" id="6945-B7PIA3"/>
<keyword evidence="9" id="KW-0378">Hydrolase</keyword>
<evidence type="ECO:0000256" key="6">
    <source>
        <dbReference type="ARBA" id="ARBA00023136"/>
    </source>
</evidence>
<dbReference type="EMBL" id="ABJB010286405">
    <property type="status" value="NOT_ANNOTATED_CDS"/>
    <property type="molecule type" value="Genomic_DNA"/>
</dbReference>
<evidence type="ECO:0000259" key="8">
    <source>
        <dbReference type="Pfam" id="PF00005"/>
    </source>
</evidence>
<proteinExistence type="inferred from homology"/>
<accession>B7PIA3</accession>
<dbReference type="HOGENOM" id="CLU_2099544_0_0_1"/>
<dbReference type="InterPro" id="IPR050352">
    <property type="entry name" value="ABCG_transporters"/>
</dbReference>
<sequence length="116" mass="12045">MDTGVVVCAAFDYKQDGLQDAGSSSGAVNALAVDSAKPQDGGQPVNGRHMTEQSGSRNYENIILEWRNLSFQVKCGKARNAIVTNLSGAARPGTLMAIMGPSGAGKTTLLNLLSGF</sequence>
<dbReference type="Proteomes" id="UP000001555">
    <property type="component" value="Unassembled WGS sequence"/>
</dbReference>
<name>B7PIA3_IXOSC</name>
<dbReference type="EnsemblMetazoa" id="ISCW004598-RA">
    <property type="protein sequence ID" value="ISCW004598-PA"/>
    <property type="gene ID" value="ISCW004598"/>
</dbReference>
<evidence type="ECO:0000256" key="4">
    <source>
        <dbReference type="ARBA" id="ARBA00022692"/>
    </source>
</evidence>
<evidence type="ECO:0000256" key="5">
    <source>
        <dbReference type="ARBA" id="ARBA00022989"/>
    </source>
</evidence>
<dbReference type="PANTHER" id="PTHR48041">
    <property type="entry name" value="ABC TRANSPORTER G FAMILY MEMBER 28"/>
    <property type="match status" value="1"/>
</dbReference>
<dbReference type="EMBL" id="DS717989">
    <property type="protein sequence ID" value="EEC06325.1"/>
    <property type="molecule type" value="Genomic_DNA"/>
</dbReference>
<dbReference type="OrthoDB" id="66620at2759"/>
<comment type="similarity">
    <text evidence="2">Belongs to the ABC transporter superfamily. ABCG family. Eye pigment precursor importer (TC 3.A.1.204) subfamily.</text>
</comment>
<evidence type="ECO:0000256" key="2">
    <source>
        <dbReference type="ARBA" id="ARBA00005814"/>
    </source>
</evidence>
<keyword evidence="4" id="KW-0812">Transmembrane</keyword>
<dbReference type="EMBL" id="ABJB010767286">
    <property type="status" value="NOT_ANNOTATED_CDS"/>
    <property type="molecule type" value="Genomic_DNA"/>
</dbReference>
<evidence type="ECO:0000256" key="3">
    <source>
        <dbReference type="ARBA" id="ARBA00022448"/>
    </source>
</evidence>